<reference evidence="1" key="1">
    <citation type="submission" date="2022-10" db="EMBL/GenBank/DDBJ databases">
        <title>Culturing micro-colonial fungi from biological soil crusts in the Mojave desert and describing Neophaeococcomyces mojavensis, and introducing the new genera and species Taxawa tesnikishii.</title>
        <authorList>
            <person name="Kurbessoian T."/>
            <person name="Stajich J.E."/>
        </authorList>
    </citation>
    <scope>NUCLEOTIDE SEQUENCE</scope>
    <source>
        <strain evidence="1">JES_112</strain>
    </source>
</reference>
<accession>A0ACC3A938</accession>
<gene>
    <name evidence="1" type="ORF">H2198_004290</name>
</gene>
<comment type="caution">
    <text evidence="1">The sequence shown here is derived from an EMBL/GenBank/DDBJ whole genome shotgun (WGS) entry which is preliminary data.</text>
</comment>
<keyword evidence="2" id="KW-1185">Reference proteome</keyword>
<organism evidence="1 2">
    <name type="scientific">Neophaeococcomyces mojaviensis</name>
    <dbReference type="NCBI Taxonomy" id="3383035"/>
    <lineage>
        <taxon>Eukaryota</taxon>
        <taxon>Fungi</taxon>
        <taxon>Dikarya</taxon>
        <taxon>Ascomycota</taxon>
        <taxon>Pezizomycotina</taxon>
        <taxon>Eurotiomycetes</taxon>
        <taxon>Chaetothyriomycetidae</taxon>
        <taxon>Chaetothyriales</taxon>
        <taxon>Chaetothyriales incertae sedis</taxon>
        <taxon>Neophaeococcomyces</taxon>
    </lineage>
</organism>
<evidence type="ECO:0000313" key="1">
    <source>
        <dbReference type="EMBL" id="KAJ9657529.1"/>
    </source>
</evidence>
<proteinExistence type="predicted"/>
<dbReference type="EMBL" id="JAPDRQ010000063">
    <property type="protein sequence ID" value="KAJ9657529.1"/>
    <property type="molecule type" value="Genomic_DNA"/>
</dbReference>
<protein>
    <submittedName>
        <fullName evidence="1">Uncharacterized protein</fullName>
    </submittedName>
</protein>
<evidence type="ECO:0000313" key="2">
    <source>
        <dbReference type="Proteomes" id="UP001172386"/>
    </source>
</evidence>
<dbReference type="Proteomes" id="UP001172386">
    <property type="component" value="Unassembled WGS sequence"/>
</dbReference>
<feature type="non-terminal residue" evidence="1">
    <location>
        <position position="126"/>
    </location>
</feature>
<sequence>MPHKVDDFPARGSSGDSDYDETIGQDSETAAYDDIFSLVQADLARKSETDDLYDFITIGFGPASLAIAIAICDILEERATHGSRSWTPKLKFLEKQATFGWHAGMLLPGTKMQISFIKDLATMRNP</sequence>
<name>A0ACC3A938_9EURO</name>